<dbReference type="Proteomes" id="UP000324517">
    <property type="component" value="Unassembled WGS sequence"/>
</dbReference>
<dbReference type="InterPro" id="IPR025072">
    <property type="entry name" value="Fur_reg_FbpA"/>
</dbReference>
<organism evidence="2 4">
    <name type="scientific">Sutcliffiella horikoshii</name>
    <dbReference type="NCBI Taxonomy" id="79883"/>
    <lineage>
        <taxon>Bacteria</taxon>
        <taxon>Bacillati</taxon>
        <taxon>Bacillota</taxon>
        <taxon>Bacilli</taxon>
        <taxon>Bacillales</taxon>
        <taxon>Bacillaceae</taxon>
        <taxon>Sutcliffiella</taxon>
    </lineage>
</organism>
<comment type="caution">
    <text evidence="2">The sequence shown here is derived from an EMBL/GenBank/DDBJ whole genome shotgun (WGS) entry which is preliminary data.</text>
</comment>
<accession>A0A5D4S8L7</accession>
<dbReference type="EMBL" id="VTET01000001">
    <property type="protein sequence ID" value="TYS74734.1"/>
    <property type="molecule type" value="Genomic_DNA"/>
</dbReference>
<protein>
    <submittedName>
        <fullName evidence="2">Fur-regulated basic protein FbpA</fullName>
    </submittedName>
</protein>
<dbReference type="Pfam" id="PF13076">
    <property type="entry name" value="Fur_reg_FbpA"/>
    <property type="match status" value="1"/>
</dbReference>
<evidence type="ECO:0000313" key="3">
    <source>
        <dbReference type="Proteomes" id="UP000323393"/>
    </source>
</evidence>
<sequence>MAKILNKAINDAKEYYITKLVNAGFFMNHSVLSTYTLSELKKEYTNLIEKGRR</sequence>
<evidence type="ECO:0000313" key="2">
    <source>
        <dbReference type="EMBL" id="TYS74734.1"/>
    </source>
</evidence>
<proteinExistence type="predicted"/>
<gene>
    <name evidence="2" type="primary">fbpA</name>
    <name evidence="1" type="ORF">FZC74_14110</name>
    <name evidence="2" type="ORF">FZC75_03300</name>
</gene>
<dbReference type="EMBL" id="VTEU01000005">
    <property type="protein sequence ID" value="TYS58122.1"/>
    <property type="molecule type" value="Genomic_DNA"/>
</dbReference>
<dbReference type="Proteomes" id="UP000323393">
    <property type="component" value="Unassembled WGS sequence"/>
</dbReference>
<dbReference type="OrthoDB" id="2938008at2"/>
<evidence type="ECO:0000313" key="4">
    <source>
        <dbReference type="Proteomes" id="UP000324517"/>
    </source>
</evidence>
<evidence type="ECO:0000313" key="1">
    <source>
        <dbReference type="EMBL" id="TYS58122.1"/>
    </source>
</evidence>
<dbReference type="AlphaFoldDB" id="A0A5D4S8L7"/>
<reference evidence="3 4" key="1">
    <citation type="submission" date="2019-08" db="EMBL/GenBank/DDBJ databases">
        <title>Bacillus genomes from the desert of Cuatro Cienegas, Coahuila.</title>
        <authorList>
            <person name="Olmedo-Alvarez G."/>
        </authorList>
    </citation>
    <scope>NUCLEOTIDE SEQUENCE [LARGE SCALE GENOMIC DNA]</scope>
    <source>
        <strain evidence="1 3">CH88_3T</strain>
        <strain evidence="2 4">CH98b_3T</strain>
    </source>
</reference>
<name>A0A5D4S8L7_9BACI</name>
<dbReference type="RefSeq" id="WP_010193883.1">
    <property type="nucleotide sequence ID" value="NZ_JBNIKO010000008.1"/>
</dbReference>